<gene>
    <name evidence="1" type="ORF">CKO40_21095</name>
</gene>
<comment type="caution">
    <text evidence="1">The sequence shown here is derived from an EMBL/GenBank/DDBJ whole genome shotgun (WGS) entry which is preliminary data.</text>
</comment>
<sequence>MAASPSVLRQRDGPLLALGRRGYDHRIDTAPAGERLGRTNGVTIRSTSDCLITQLSLRDRLPVLTKDRDFSAISRCCPLLLVTLN</sequence>
<reference evidence="1" key="2">
    <citation type="journal article" date="2020" name="Microorganisms">
        <title>Osmotic Adaptation and Compatible Solute Biosynthesis of Phototrophic Bacteria as Revealed from Genome Analyses.</title>
        <authorList>
            <person name="Imhoff J.F."/>
            <person name="Rahn T."/>
            <person name="Kunzel S."/>
            <person name="Keller A."/>
            <person name="Neulinger S.C."/>
        </authorList>
    </citation>
    <scope>NUCLEOTIDE SEQUENCE</scope>
    <source>
        <strain evidence="1">DSM 11080</strain>
    </source>
</reference>
<evidence type="ECO:0008006" key="3">
    <source>
        <dbReference type="Google" id="ProtNLM"/>
    </source>
</evidence>
<keyword evidence="2" id="KW-1185">Reference proteome</keyword>
<dbReference type="AlphaFoldDB" id="A0AAJ0U7X4"/>
<proteinExistence type="predicted"/>
<protein>
    <recommendedName>
        <fullName evidence="3">PIN domain-containing protein</fullName>
    </recommendedName>
</protein>
<name>A0AAJ0U7X4_9GAMM</name>
<organism evidence="1 2">
    <name type="scientific">Halochromatium glycolicum</name>
    <dbReference type="NCBI Taxonomy" id="85075"/>
    <lineage>
        <taxon>Bacteria</taxon>
        <taxon>Pseudomonadati</taxon>
        <taxon>Pseudomonadota</taxon>
        <taxon>Gammaproteobacteria</taxon>
        <taxon>Chromatiales</taxon>
        <taxon>Chromatiaceae</taxon>
        <taxon>Halochromatium</taxon>
    </lineage>
</organism>
<evidence type="ECO:0000313" key="2">
    <source>
        <dbReference type="Proteomes" id="UP001296776"/>
    </source>
</evidence>
<reference evidence="1" key="1">
    <citation type="submission" date="2017-08" db="EMBL/GenBank/DDBJ databases">
        <authorList>
            <person name="Imhoff J.F."/>
            <person name="Rahn T."/>
            <person name="Kuenzel S."/>
            <person name="Neulinger S.C."/>
        </authorList>
    </citation>
    <scope>NUCLEOTIDE SEQUENCE</scope>
    <source>
        <strain evidence="1">DSM 11080</strain>
    </source>
</reference>
<evidence type="ECO:0000313" key="1">
    <source>
        <dbReference type="EMBL" id="MBK1706964.1"/>
    </source>
</evidence>
<dbReference type="Proteomes" id="UP001296776">
    <property type="component" value="Unassembled WGS sequence"/>
</dbReference>
<accession>A0AAJ0U7X4</accession>
<dbReference type="EMBL" id="NRSJ01000058">
    <property type="protein sequence ID" value="MBK1706964.1"/>
    <property type="molecule type" value="Genomic_DNA"/>
</dbReference>
<dbReference type="Gene3D" id="3.40.50.1010">
    <property type="entry name" value="5'-nuclease"/>
    <property type="match status" value="1"/>
</dbReference>